<gene>
    <name evidence="2" type="ORF">HNR11_001386</name>
</gene>
<sequence length="39" mass="4460">MAHGIPSQLHRQMIDYSVSNRSTQKPEHRSPIAFIQIKG</sequence>
<evidence type="ECO:0000313" key="3">
    <source>
        <dbReference type="Proteomes" id="UP000560069"/>
    </source>
</evidence>
<reference evidence="2 3" key="1">
    <citation type="submission" date="2020-07" db="EMBL/GenBank/DDBJ databases">
        <title>Sequencing the genomes of 1000 actinobacteria strains.</title>
        <authorList>
            <person name="Klenk H.-P."/>
        </authorList>
    </citation>
    <scope>NUCLEOTIDE SEQUENCE [LARGE SCALE GENOMIC DNA]</scope>
    <source>
        <strain evidence="2 3">DSM 15664</strain>
    </source>
</reference>
<protein>
    <submittedName>
        <fullName evidence="2">Uncharacterized protein</fullName>
    </submittedName>
</protein>
<dbReference type="EMBL" id="JACCFQ010000001">
    <property type="protein sequence ID" value="NYJ16852.1"/>
    <property type="molecule type" value="Genomic_DNA"/>
</dbReference>
<evidence type="ECO:0000256" key="1">
    <source>
        <dbReference type="SAM" id="MobiDB-lite"/>
    </source>
</evidence>
<accession>A0A7Z0J317</accession>
<feature type="region of interest" description="Disordered" evidence="1">
    <location>
        <begin position="1"/>
        <end position="30"/>
    </location>
</feature>
<name>A0A7Z0J317_9MICC</name>
<dbReference type="Proteomes" id="UP000560069">
    <property type="component" value="Unassembled WGS sequence"/>
</dbReference>
<comment type="caution">
    <text evidence="2">The sequence shown here is derived from an EMBL/GenBank/DDBJ whole genome shotgun (WGS) entry which is preliminary data.</text>
</comment>
<evidence type="ECO:0000313" key="2">
    <source>
        <dbReference type="EMBL" id="NYJ16852.1"/>
    </source>
</evidence>
<organism evidence="2 3">
    <name type="scientific">Nesterenkonia sandarakina</name>
    <dbReference type="NCBI Taxonomy" id="272918"/>
    <lineage>
        <taxon>Bacteria</taxon>
        <taxon>Bacillati</taxon>
        <taxon>Actinomycetota</taxon>
        <taxon>Actinomycetes</taxon>
        <taxon>Micrococcales</taxon>
        <taxon>Micrococcaceae</taxon>
        <taxon>Nesterenkonia</taxon>
    </lineage>
</organism>
<keyword evidence="3" id="KW-1185">Reference proteome</keyword>
<dbReference type="AlphaFoldDB" id="A0A7Z0J317"/>
<proteinExistence type="predicted"/>